<evidence type="ECO:0000313" key="4">
    <source>
        <dbReference type="Proteomes" id="UP000477722"/>
    </source>
</evidence>
<feature type="transmembrane region" description="Helical" evidence="2">
    <location>
        <begin position="190"/>
        <end position="211"/>
    </location>
</feature>
<dbReference type="Proteomes" id="UP000477722">
    <property type="component" value="Unassembled WGS sequence"/>
</dbReference>
<accession>A0A6G4WYF6</accession>
<keyword evidence="4" id="KW-1185">Reference proteome</keyword>
<sequence length="281" mass="31741">MATGTEPQPKLSDEARGARGGVRGGTRAAISQPHLRKDRWWLAPAATALGLFAFVVYSTWRAFANADYYAAPYVSPFYSPCLADNCETMKGGPNWALFGDWWGLSPALLILIFPLGFRLTCYYYRKAYYRGFWASPPACAVAEPHRTYTGETRFPLILQNIHRYFFYAAVPVACILTYDAVLGFRDEHYAWGHMGLGTLVLLVNAALIWAYTLSCHSCRHIVGGRLRHFSKHPVRYRMWGWIGKLNQRHMSLAWASLFSVALADLYVYLLATGAFSDPQLF</sequence>
<organism evidence="3 4">
    <name type="scientific">Streptomyces boncukensis</name>
    <dbReference type="NCBI Taxonomy" id="2711219"/>
    <lineage>
        <taxon>Bacteria</taxon>
        <taxon>Bacillati</taxon>
        <taxon>Actinomycetota</taxon>
        <taxon>Actinomycetes</taxon>
        <taxon>Kitasatosporales</taxon>
        <taxon>Streptomycetaceae</taxon>
        <taxon>Streptomyces</taxon>
    </lineage>
</organism>
<gene>
    <name evidence="3" type="ORF">G5C65_18635</name>
</gene>
<feature type="transmembrane region" description="Helical" evidence="2">
    <location>
        <begin position="164"/>
        <end position="184"/>
    </location>
</feature>
<protein>
    <recommendedName>
        <fullName evidence="5">Integral membrane protein</fullName>
    </recommendedName>
</protein>
<name>A0A6G4WYF6_9ACTN</name>
<evidence type="ECO:0000313" key="3">
    <source>
        <dbReference type="EMBL" id="NGO70329.1"/>
    </source>
</evidence>
<evidence type="ECO:0008006" key="5">
    <source>
        <dbReference type="Google" id="ProtNLM"/>
    </source>
</evidence>
<dbReference type="RefSeq" id="WP_165299998.1">
    <property type="nucleotide sequence ID" value="NZ_JAAKZZ010000185.1"/>
</dbReference>
<comment type="caution">
    <text evidence="3">The sequence shown here is derived from an EMBL/GenBank/DDBJ whole genome shotgun (WGS) entry which is preliminary data.</text>
</comment>
<dbReference type="AlphaFoldDB" id="A0A6G4WYF6"/>
<keyword evidence="2" id="KW-1133">Transmembrane helix</keyword>
<evidence type="ECO:0000256" key="2">
    <source>
        <dbReference type="SAM" id="Phobius"/>
    </source>
</evidence>
<reference evidence="3 4" key="1">
    <citation type="submission" date="2020-02" db="EMBL/GenBank/DDBJ databases">
        <title>Whole-genome analyses of novel actinobacteria.</title>
        <authorList>
            <person name="Sahin N."/>
            <person name="Tatar D."/>
        </authorList>
    </citation>
    <scope>NUCLEOTIDE SEQUENCE [LARGE SCALE GENOMIC DNA]</scope>
    <source>
        <strain evidence="3 4">SB3404</strain>
    </source>
</reference>
<keyword evidence="2" id="KW-0472">Membrane</keyword>
<keyword evidence="2" id="KW-0812">Transmembrane</keyword>
<evidence type="ECO:0000256" key="1">
    <source>
        <dbReference type="SAM" id="MobiDB-lite"/>
    </source>
</evidence>
<dbReference type="EMBL" id="JAAKZZ010000185">
    <property type="protein sequence ID" value="NGO70329.1"/>
    <property type="molecule type" value="Genomic_DNA"/>
</dbReference>
<feature type="transmembrane region" description="Helical" evidence="2">
    <location>
        <begin position="101"/>
        <end position="124"/>
    </location>
</feature>
<feature type="region of interest" description="Disordered" evidence="1">
    <location>
        <begin position="1"/>
        <end position="29"/>
    </location>
</feature>
<proteinExistence type="predicted"/>
<feature type="transmembrane region" description="Helical" evidence="2">
    <location>
        <begin position="252"/>
        <end position="271"/>
    </location>
</feature>
<feature type="transmembrane region" description="Helical" evidence="2">
    <location>
        <begin position="40"/>
        <end position="60"/>
    </location>
</feature>